<evidence type="ECO:0000256" key="6">
    <source>
        <dbReference type="ARBA" id="ARBA00023242"/>
    </source>
</evidence>
<gene>
    <name evidence="11" type="ORF">F511_01470</name>
</gene>
<evidence type="ECO:0000256" key="7">
    <source>
        <dbReference type="ARBA" id="ARBA00023294"/>
    </source>
</evidence>
<feature type="domain" description="PB1" evidence="10">
    <location>
        <begin position="174"/>
        <end position="283"/>
    </location>
</feature>
<dbReference type="SUPFAM" id="SSF54277">
    <property type="entry name" value="CAD &amp; PB1 domains"/>
    <property type="match status" value="1"/>
</dbReference>
<evidence type="ECO:0000256" key="4">
    <source>
        <dbReference type="ARBA" id="ARBA00023015"/>
    </source>
</evidence>
<evidence type="ECO:0000313" key="11">
    <source>
        <dbReference type="EMBL" id="KZV32959.1"/>
    </source>
</evidence>
<feature type="region of interest" description="Disordered" evidence="9">
    <location>
        <begin position="16"/>
        <end position="124"/>
    </location>
</feature>
<proteinExistence type="inferred from homology"/>
<reference evidence="11 12" key="1">
    <citation type="journal article" date="2015" name="Proc. Natl. Acad. Sci. U.S.A.">
        <title>The resurrection genome of Boea hygrometrica: A blueprint for survival of dehydration.</title>
        <authorList>
            <person name="Xiao L."/>
            <person name="Yang G."/>
            <person name="Zhang L."/>
            <person name="Yang X."/>
            <person name="Zhao S."/>
            <person name="Ji Z."/>
            <person name="Zhou Q."/>
            <person name="Hu M."/>
            <person name="Wang Y."/>
            <person name="Chen M."/>
            <person name="Xu Y."/>
            <person name="Jin H."/>
            <person name="Xiao X."/>
            <person name="Hu G."/>
            <person name="Bao F."/>
            <person name="Hu Y."/>
            <person name="Wan P."/>
            <person name="Li L."/>
            <person name="Deng X."/>
            <person name="Kuang T."/>
            <person name="Xiang C."/>
            <person name="Zhu J.K."/>
            <person name="Oliver M.J."/>
            <person name="He Y."/>
        </authorList>
    </citation>
    <scope>NUCLEOTIDE SEQUENCE [LARGE SCALE GENOMIC DNA]</scope>
    <source>
        <strain evidence="12">cv. XS01</strain>
    </source>
</reference>
<dbReference type="InterPro" id="IPR053793">
    <property type="entry name" value="PB1-like"/>
</dbReference>
<dbReference type="AlphaFoldDB" id="A0A2Z7BHP5"/>
<keyword evidence="12" id="KW-1185">Reference proteome</keyword>
<dbReference type="GO" id="GO:0006355">
    <property type="term" value="P:regulation of DNA-templated transcription"/>
    <property type="evidence" value="ECO:0007669"/>
    <property type="project" value="InterPro"/>
</dbReference>
<dbReference type="Pfam" id="PF02309">
    <property type="entry name" value="AUX_IAA"/>
    <property type="match status" value="1"/>
</dbReference>
<comment type="subunit">
    <text evidence="8">Homodimers and heterodimers.</text>
</comment>
<evidence type="ECO:0000313" key="12">
    <source>
        <dbReference type="Proteomes" id="UP000250235"/>
    </source>
</evidence>
<feature type="compositionally biased region" description="Gly residues" evidence="9">
    <location>
        <begin position="43"/>
        <end position="52"/>
    </location>
</feature>
<comment type="function">
    <text evidence="8">Aux/IAA proteins are short-lived transcriptional factors that function as repressors of early auxin response genes at low auxin concentrations.</text>
</comment>
<evidence type="ECO:0000256" key="1">
    <source>
        <dbReference type="ARBA" id="ARBA00004123"/>
    </source>
</evidence>
<dbReference type="PROSITE" id="PS51745">
    <property type="entry name" value="PB1"/>
    <property type="match status" value="1"/>
</dbReference>
<dbReference type="Gene3D" id="3.10.20.90">
    <property type="entry name" value="Phosphatidylinositol 3-kinase Catalytic Subunit, Chain A, domain 1"/>
    <property type="match status" value="1"/>
</dbReference>
<comment type="similarity">
    <text evidence="2 8">Belongs to the Aux/IAA family.</text>
</comment>
<evidence type="ECO:0000256" key="2">
    <source>
        <dbReference type="ARBA" id="ARBA00006728"/>
    </source>
</evidence>
<sequence length="300" mass="32321">MQEQVLPVAEPAVVAISGGSMSTLSEESSSYPDESELELGLGLSLGGGSGGKGKSKTQPVAAAGGSRDQFARILTDEDFPSVVSDKDSSSSSSSSSTIKAKNNGCCGSKRTAEPSSPPGRSGVSQVVGWPPIGVYRMNSLVNKTPAVEEFTSTVDKCKNENKSIAVDKRLLRTSFFIKVNMEGIPIGRKVDLNAHSCYETLARKLDDMFRPGAAVGPRRSGLEEQAAIADTRYPVRLLDDSSEFVLVYEDKEGDWMLVGDVPWQMFLSTVKRLKIMKSSEANGLAPRAHERNRRQLTTLI</sequence>
<dbReference type="OrthoDB" id="773336at2759"/>
<dbReference type="InterPro" id="IPR003311">
    <property type="entry name" value="AUX_IAA"/>
</dbReference>
<dbReference type="InterPro" id="IPR033389">
    <property type="entry name" value="AUX/IAA_dom"/>
</dbReference>
<organism evidence="11 12">
    <name type="scientific">Dorcoceras hygrometricum</name>
    <dbReference type="NCBI Taxonomy" id="472368"/>
    <lineage>
        <taxon>Eukaryota</taxon>
        <taxon>Viridiplantae</taxon>
        <taxon>Streptophyta</taxon>
        <taxon>Embryophyta</taxon>
        <taxon>Tracheophyta</taxon>
        <taxon>Spermatophyta</taxon>
        <taxon>Magnoliopsida</taxon>
        <taxon>eudicotyledons</taxon>
        <taxon>Gunneridae</taxon>
        <taxon>Pentapetalae</taxon>
        <taxon>asterids</taxon>
        <taxon>lamiids</taxon>
        <taxon>Lamiales</taxon>
        <taxon>Gesneriaceae</taxon>
        <taxon>Didymocarpoideae</taxon>
        <taxon>Trichosporeae</taxon>
        <taxon>Loxocarpinae</taxon>
        <taxon>Dorcoceras</taxon>
    </lineage>
</organism>
<dbReference type="PANTHER" id="PTHR31734">
    <property type="entry name" value="AUXIN-RESPONSIVE PROTEIN IAA17"/>
    <property type="match status" value="1"/>
</dbReference>
<protein>
    <recommendedName>
        <fullName evidence="8">Auxin-responsive protein</fullName>
    </recommendedName>
</protein>
<feature type="compositionally biased region" description="Low complexity" evidence="9">
    <location>
        <begin position="17"/>
        <end position="42"/>
    </location>
</feature>
<accession>A0A2Z7BHP5</accession>
<comment type="subcellular location">
    <subcellularLocation>
        <location evidence="1 8">Nucleus</location>
    </subcellularLocation>
</comment>
<dbReference type="GO" id="GO:0009734">
    <property type="term" value="P:auxin-activated signaling pathway"/>
    <property type="evidence" value="ECO:0007669"/>
    <property type="project" value="UniProtKB-UniRule"/>
</dbReference>
<keyword evidence="6 8" id="KW-0539">Nucleus</keyword>
<evidence type="ECO:0000256" key="8">
    <source>
        <dbReference type="RuleBase" id="RU004549"/>
    </source>
</evidence>
<keyword evidence="4 8" id="KW-0805">Transcription regulation</keyword>
<keyword evidence="3 8" id="KW-0678">Repressor</keyword>
<dbReference type="EMBL" id="KV006337">
    <property type="protein sequence ID" value="KZV32959.1"/>
    <property type="molecule type" value="Genomic_DNA"/>
</dbReference>
<evidence type="ECO:0000256" key="5">
    <source>
        <dbReference type="ARBA" id="ARBA00023163"/>
    </source>
</evidence>
<dbReference type="GO" id="GO:0005634">
    <property type="term" value="C:nucleus"/>
    <property type="evidence" value="ECO:0007669"/>
    <property type="project" value="UniProtKB-SubCell"/>
</dbReference>
<keyword evidence="5 8" id="KW-0804">Transcription</keyword>
<dbReference type="Proteomes" id="UP000250235">
    <property type="component" value="Unassembled WGS sequence"/>
</dbReference>
<name>A0A2Z7BHP5_9LAMI</name>
<keyword evidence="7 8" id="KW-0927">Auxin signaling pathway</keyword>
<dbReference type="PANTHER" id="PTHR31734:SF6">
    <property type="entry name" value="AUXIN-RESPONSIVE PROTEIN IAA11"/>
    <property type="match status" value="1"/>
</dbReference>
<evidence type="ECO:0000256" key="3">
    <source>
        <dbReference type="ARBA" id="ARBA00022491"/>
    </source>
</evidence>
<evidence type="ECO:0000259" key="10">
    <source>
        <dbReference type="PROSITE" id="PS51745"/>
    </source>
</evidence>
<evidence type="ECO:0000256" key="9">
    <source>
        <dbReference type="SAM" id="MobiDB-lite"/>
    </source>
</evidence>